<feature type="transmembrane region" description="Helical" evidence="4">
    <location>
        <begin position="75"/>
        <end position="98"/>
    </location>
</feature>
<keyword evidence="4" id="KW-0812">Transmembrane</keyword>
<dbReference type="OrthoDB" id="9808458at2"/>
<keyword evidence="4" id="KW-1133">Transmembrane helix</keyword>
<feature type="transmembrane region" description="Helical" evidence="4">
    <location>
        <begin position="43"/>
        <end position="63"/>
    </location>
</feature>
<evidence type="ECO:0000313" key="5">
    <source>
        <dbReference type="EMBL" id="OZG69593.1"/>
    </source>
</evidence>
<dbReference type="EMBL" id="CP062938">
    <property type="protein sequence ID" value="QOL32290.1"/>
    <property type="molecule type" value="Genomic_DNA"/>
</dbReference>
<evidence type="ECO:0000313" key="7">
    <source>
        <dbReference type="Proteomes" id="UP000216057"/>
    </source>
</evidence>
<dbReference type="PANTHER" id="PTHR43337">
    <property type="entry name" value="XANTHINE/URACIL PERMEASE C887.17-RELATED"/>
    <property type="match status" value="1"/>
</dbReference>
<dbReference type="GO" id="GO:0012505">
    <property type="term" value="C:endomembrane system"/>
    <property type="evidence" value="ECO:0007669"/>
    <property type="project" value="UniProtKB-SubCell"/>
</dbReference>
<feature type="region of interest" description="Disordered" evidence="3">
    <location>
        <begin position="1"/>
        <end position="20"/>
    </location>
</feature>
<dbReference type="AlphaFoldDB" id="A0A261GEC9"/>
<feature type="transmembrane region" description="Helical" evidence="4">
    <location>
        <begin position="419"/>
        <end position="439"/>
    </location>
</feature>
<dbReference type="GO" id="GO:0005886">
    <property type="term" value="C:plasma membrane"/>
    <property type="evidence" value="ECO:0007669"/>
    <property type="project" value="TreeGrafter"/>
</dbReference>
<sequence length="516" mass="53942">MTDATVGTATHADASPKQPGKLSLALNKRFHFLDRGSNLRTEIGAGFGSFSIAVCALLLNTQVIGASYGNYAGPYLALAVVSFLGTVLLGVLCNLPLVQSANMGLSTVLISMITANEGLTYSNVLAITFVAAVIYLAIAATPARRLFTDLLPESVRKALPVGIGIYIMMTALRSSGMITDEGQLTDTTTLGSLQTYYLWLMAAGVLVYVLYLSFRHHCALTKTYWLLIAAMWVGGILFFLDSFIGGQTATTLVYERVNTVVATDGASPYNIVTGIQSIDLGALFTSGFDFSGFTAKGGNVPLVFIQGVLSFLLIGMYTNMGTTSAAAQAGGFEIDERVSSRVHLIGAALNVVAPVLGASPTSVGAESSVGSRDGAKSGLSSLVAALGYFVSMFAWVFVLLTATKTNGVGMWISETETKLAAYVQDGFVFADFIMVLVGVSMLKGVRDVAASKLEESLPFLVAVAGIAVAGNIALGVAFGVVSHIIAMLVCKRGKELTPATLGLGALLLVYGVFALI</sequence>
<dbReference type="RefSeq" id="WP_094635781.1">
    <property type="nucleotide sequence ID" value="NZ_CP062938.1"/>
</dbReference>
<dbReference type="Proteomes" id="UP000216057">
    <property type="component" value="Unassembled WGS sequence"/>
</dbReference>
<evidence type="ECO:0000256" key="3">
    <source>
        <dbReference type="SAM" id="MobiDB-lite"/>
    </source>
</evidence>
<feature type="transmembrane region" description="Helical" evidence="4">
    <location>
        <begin position="379"/>
        <end position="398"/>
    </location>
</feature>
<feature type="transmembrane region" description="Helical" evidence="4">
    <location>
        <begin position="496"/>
        <end position="515"/>
    </location>
</feature>
<dbReference type="PANTHER" id="PTHR43337:SF1">
    <property type="entry name" value="XANTHINE_URACIL PERMEASE C887.17-RELATED"/>
    <property type="match status" value="1"/>
</dbReference>
<reference evidence="6 8" key="2">
    <citation type="submission" date="2020-10" db="EMBL/GenBank/DDBJ databases">
        <title>Genome sequencing of Bifidobacterium eulemuris_DSMZ_100216.</title>
        <authorList>
            <person name="Kim J."/>
        </authorList>
    </citation>
    <scope>NUCLEOTIDE SEQUENCE [LARGE SCALE GENOMIC DNA]</scope>
    <source>
        <strain evidence="6 8">DSM 100216</strain>
    </source>
</reference>
<keyword evidence="8" id="KW-1185">Reference proteome</keyword>
<name>A0A261GEC9_9BIFI</name>
<dbReference type="EMBL" id="MWWZ01000001">
    <property type="protein sequence ID" value="OZG69593.1"/>
    <property type="molecule type" value="Genomic_DNA"/>
</dbReference>
<evidence type="ECO:0000313" key="6">
    <source>
        <dbReference type="EMBL" id="QOL32290.1"/>
    </source>
</evidence>
<protein>
    <submittedName>
        <fullName evidence="5">Xanthine uracil permease</fullName>
    </submittedName>
</protein>
<feature type="transmembrane region" description="Helical" evidence="4">
    <location>
        <begin position="459"/>
        <end position="489"/>
    </location>
</feature>
<evidence type="ECO:0000256" key="2">
    <source>
        <dbReference type="ARBA" id="ARBA00022448"/>
    </source>
</evidence>
<dbReference type="InterPro" id="IPR045018">
    <property type="entry name" value="Azg-like"/>
</dbReference>
<keyword evidence="4" id="KW-0472">Membrane</keyword>
<reference evidence="5 7" key="1">
    <citation type="journal article" date="2017" name="BMC Genomics">
        <title>Comparative genomic and phylogenomic analyses of the Bifidobacteriaceae family.</title>
        <authorList>
            <person name="Lugli G.A."/>
            <person name="Milani C."/>
            <person name="Turroni F."/>
            <person name="Duranti S."/>
            <person name="Mancabelli L."/>
            <person name="Mangifesta M."/>
            <person name="Ferrario C."/>
            <person name="Modesto M."/>
            <person name="Mattarelli P."/>
            <person name="Jiri K."/>
            <person name="van Sinderen D."/>
            <person name="Ventura M."/>
        </authorList>
    </citation>
    <scope>NUCLEOTIDE SEQUENCE [LARGE SCALE GENOMIC DNA]</scope>
    <source>
        <strain evidence="5 7">DSM 100216</strain>
    </source>
</reference>
<proteinExistence type="predicted"/>
<evidence type="ECO:0000256" key="4">
    <source>
        <dbReference type="SAM" id="Phobius"/>
    </source>
</evidence>
<feature type="transmembrane region" description="Helical" evidence="4">
    <location>
        <begin position="224"/>
        <end position="244"/>
    </location>
</feature>
<accession>A0A261GEC9</accession>
<dbReference type="KEGG" id="beu:BE0216_07340"/>
<feature type="transmembrane region" description="Helical" evidence="4">
    <location>
        <begin position="300"/>
        <end position="320"/>
    </location>
</feature>
<feature type="transmembrane region" description="Helical" evidence="4">
    <location>
        <begin position="118"/>
        <end position="138"/>
    </location>
</feature>
<dbReference type="GO" id="GO:0005345">
    <property type="term" value="F:purine nucleobase transmembrane transporter activity"/>
    <property type="evidence" value="ECO:0007669"/>
    <property type="project" value="TreeGrafter"/>
</dbReference>
<evidence type="ECO:0000313" key="8">
    <source>
        <dbReference type="Proteomes" id="UP000593943"/>
    </source>
</evidence>
<keyword evidence="2" id="KW-0813">Transport</keyword>
<organism evidence="5 7">
    <name type="scientific">Bifidobacterium eulemuris</name>
    <dbReference type="NCBI Taxonomy" id="1765219"/>
    <lineage>
        <taxon>Bacteria</taxon>
        <taxon>Bacillati</taxon>
        <taxon>Actinomycetota</taxon>
        <taxon>Actinomycetes</taxon>
        <taxon>Bifidobacteriales</taxon>
        <taxon>Bifidobacteriaceae</taxon>
        <taxon>Bifidobacterium</taxon>
    </lineage>
</organism>
<evidence type="ECO:0000256" key="1">
    <source>
        <dbReference type="ARBA" id="ARBA00004127"/>
    </source>
</evidence>
<feature type="transmembrane region" description="Helical" evidence="4">
    <location>
        <begin position="196"/>
        <end position="212"/>
    </location>
</feature>
<comment type="subcellular location">
    <subcellularLocation>
        <location evidence="1">Endomembrane system</location>
        <topology evidence="1">Multi-pass membrane protein</topology>
    </subcellularLocation>
</comment>
<dbReference type="Proteomes" id="UP000593943">
    <property type="component" value="Chromosome"/>
</dbReference>
<gene>
    <name evidence="6" type="ORF">BE0216_07340</name>
    <name evidence="5" type="ORF">BEUL_0010</name>
</gene>